<dbReference type="EMBL" id="VIIS01000620">
    <property type="protein sequence ID" value="KAF0306959.1"/>
    <property type="molecule type" value="Genomic_DNA"/>
</dbReference>
<accession>A0A6A4WNT6</accession>
<reference evidence="1 2" key="1">
    <citation type="submission" date="2019-07" db="EMBL/GenBank/DDBJ databases">
        <title>Draft genome assembly of a fouling barnacle, Amphibalanus amphitrite (Darwin, 1854): The first reference genome for Thecostraca.</title>
        <authorList>
            <person name="Kim W."/>
        </authorList>
    </citation>
    <scope>NUCLEOTIDE SEQUENCE [LARGE SCALE GENOMIC DNA]</scope>
    <source>
        <strain evidence="1">SNU_AA5</strain>
        <tissue evidence="1">Soma without cirri and trophi</tissue>
    </source>
</reference>
<evidence type="ECO:0000313" key="2">
    <source>
        <dbReference type="Proteomes" id="UP000440578"/>
    </source>
</evidence>
<sequence>MSVFFPAFNVVIRNWSGAGEFPLLFGLAWSGTYLGSAAAFPLSSTLCQQHQLGGWTAIYYGSAPRRAAPGRPELVELEQRVVESEQKAAEAESKRSTVLIRGVSAASAGQLSGKVARCLQVRQSELSLSHCAAN</sequence>
<gene>
    <name evidence="1" type="ORF">FJT64_021627</name>
</gene>
<organism evidence="1 2">
    <name type="scientific">Amphibalanus amphitrite</name>
    <name type="common">Striped barnacle</name>
    <name type="synonym">Balanus amphitrite</name>
    <dbReference type="NCBI Taxonomy" id="1232801"/>
    <lineage>
        <taxon>Eukaryota</taxon>
        <taxon>Metazoa</taxon>
        <taxon>Ecdysozoa</taxon>
        <taxon>Arthropoda</taxon>
        <taxon>Crustacea</taxon>
        <taxon>Multicrustacea</taxon>
        <taxon>Cirripedia</taxon>
        <taxon>Thoracica</taxon>
        <taxon>Thoracicalcarea</taxon>
        <taxon>Balanomorpha</taxon>
        <taxon>Balanoidea</taxon>
        <taxon>Balanidae</taxon>
        <taxon>Amphibalaninae</taxon>
        <taxon>Amphibalanus</taxon>
    </lineage>
</organism>
<evidence type="ECO:0000313" key="1">
    <source>
        <dbReference type="EMBL" id="KAF0306959.1"/>
    </source>
</evidence>
<keyword evidence="2" id="KW-1185">Reference proteome</keyword>
<dbReference type="AlphaFoldDB" id="A0A6A4WNT6"/>
<proteinExistence type="predicted"/>
<comment type="caution">
    <text evidence="1">The sequence shown here is derived from an EMBL/GenBank/DDBJ whole genome shotgun (WGS) entry which is preliminary data.</text>
</comment>
<protein>
    <submittedName>
        <fullName evidence="1">Uncharacterized protein</fullName>
    </submittedName>
</protein>
<dbReference type="InterPro" id="IPR036259">
    <property type="entry name" value="MFS_trans_sf"/>
</dbReference>
<dbReference type="SUPFAM" id="SSF103473">
    <property type="entry name" value="MFS general substrate transporter"/>
    <property type="match status" value="1"/>
</dbReference>
<dbReference type="Proteomes" id="UP000440578">
    <property type="component" value="Unassembled WGS sequence"/>
</dbReference>
<name>A0A6A4WNT6_AMPAM</name>